<dbReference type="GO" id="GO:0008379">
    <property type="term" value="F:thioredoxin peroxidase activity"/>
    <property type="evidence" value="ECO:0007669"/>
    <property type="project" value="TreeGrafter"/>
</dbReference>
<gene>
    <name evidence="11" type="ORF">TCAL_02198</name>
</gene>
<comment type="similarity">
    <text evidence="7">Belongs to the peroxiredoxin family. Prx6 subfamily.</text>
</comment>
<keyword evidence="5" id="KW-0560">Oxidoreductase</keyword>
<dbReference type="GO" id="GO:0005829">
    <property type="term" value="C:cytosol"/>
    <property type="evidence" value="ECO:0007669"/>
    <property type="project" value="TreeGrafter"/>
</dbReference>
<evidence type="ECO:0000313" key="12">
    <source>
        <dbReference type="Proteomes" id="UP000318571"/>
    </source>
</evidence>
<dbReference type="EMBL" id="VCGU01000007">
    <property type="protein sequence ID" value="TRY73796.1"/>
    <property type="molecule type" value="Genomic_DNA"/>
</dbReference>
<sequence>MSHGKIYSNEVIQTEDDQFDDDPDMPRTQAKMGKKAPNFKANTTEGMIDLYEWLGDSWGVLFSHPAPFTPICTTEMGSIAKHYEAFKKRNVKLLGISCEDVNLLHDWAGDIKAYYGLEHFPVTLLADESRAVAYLYGLIEPTYRDNFSGIPYPCRGLFIIDPKKIIRMMSFHPWSIGRCTKEIIRSVDSLQLTDSFDNKVCTPADWEMGKSAMVDTSVTPNDINTMFQSGVITWFLPSGKPYMRTIGDPKKPEPRVGEAATNLNLIKLAYGSDSD</sequence>
<evidence type="ECO:0000256" key="1">
    <source>
        <dbReference type="ARBA" id="ARBA00009796"/>
    </source>
</evidence>
<dbReference type="AlphaFoldDB" id="A0A553P7Y0"/>
<dbReference type="GO" id="GO:0045454">
    <property type="term" value="P:cell redox homeostasis"/>
    <property type="evidence" value="ECO:0007669"/>
    <property type="project" value="TreeGrafter"/>
</dbReference>
<dbReference type="InterPro" id="IPR036249">
    <property type="entry name" value="Thioredoxin-like_sf"/>
</dbReference>
<feature type="region of interest" description="Disordered" evidence="9">
    <location>
        <begin position="1"/>
        <end position="35"/>
    </location>
</feature>
<evidence type="ECO:0000256" key="4">
    <source>
        <dbReference type="ARBA" id="ARBA00022862"/>
    </source>
</evidence>
<proteinExistence type="inferred from homology"/>
<dbReference type="STRING" id="6832.A0A553P7Y0"/>
<evidence type="ECO:0000259" key="10">
    <source>
        <dbReference type="PROSITE" id="PS51352"/>
    </source>
</evidence>
<dbReference type="Gene3D" id="3.30.1020.10">
    <property type="entry name" value="Antioxidant, Horf6, Chain A, domain2"/>
    <property type="match status" value="1"/>
</dbReference>
<dbReference type="Pfam" id="PF00578">
    <property type="entry name" value="AhpC-TSA"/>
    <property type="match status" value="1"/>
</dbReference>
<dbReference type="EC" id="1.11.1.24" evidence="2"/>
<evidence type="ECO:0000313" key="11">
    <source>
        <dbReference type="EMBL" id="TRY73796.1"/>
    </source>
</evidence>
<evidence type="ECO:0000256" key="3">
    <source>
        <dbReference type="ARBA" id="ARBA00022559"/>
    </source>
</evidence>
<keyword evidence="12" id="KW-1185">Reference proteome</keyword>
<dbReference type="PANTHER" id="PTHR10681">
    <property type="entry name" value="THIOREDOXIN PEROXIDASE"/>
    <property type="match status" value="1"/>
</dbReference>
<keyword evidence="3" id="KW-0575">Peroxidase</keyword>
<feature type="compositionally biased region" description="Acidic residues" evidence="9">
    <location>
        <begin position="13"/>
        <end position="23"/>
    </location>
</feature>
<name>A0A553P7Y0_TIGCA</name>
<comment type="caution">
    <text evidence="11">The sequence shown here is derived from an EMBL/GenBank/DDBJ whole genome shotgun (WGS) entry which is preliminary data.</text>
</comment>
<dbReference type="GO" id="GO:0033554">
    <property type="term" value="P:cellular response to stress"/>
    <property type="evidence" value="ECO:0007669"/>
    <property type="project" value="TreeGrafter"/>
</dbReference>
<dbReference type="InterPro" id="IPR013766">
    <property type="entry name" value="Thioredoxin_domain"/>
</dbReference>
<dbReference type="GO" id="GO:0006979">
    <property type="term" value="P:response to oxidative stress"/>
    <property type="evidence" value="ECO:0007669"/>
    <property type="project" value="TreeGrafter"/>
</dbReference>
<keyword evidence="4" id="KW-0049">Antioxidant</keyword>
<evidence type="ECO:0000256" key="9">
    <source>
        <dbReference type="SAM" id="MobiDB-lite"/>
    </source>
</evidence>
<dbReference type="Gene3D" id="3.40.30.10">
    <property type="entry name" value="Glutaredoxin"/>
    <property type="match status" value="1"/>
</dbReference>
<dbReference type="SUPFAM" id="SSF52833">
    <property type="entry name" value="Thioredoxin-like"/>
    <property type="match status" value="1"/>
</dbReference>
<evidence type="ECO:0000256" key="5">
    <source>
        <dbReference type="ARBA" id="ARBA00023002"/>
    </source>
</evidence>
<dbReference type="OrthoDB" id="2996783at2759"/>
<keyword evidence="6" id="KW-0676">Redox-active center</keyword>
<reference evidence="11 12" key="1">
    <citation type="journal article" date="2018" name="Nat. Ecol. Evol.">
        <title>Genomic signatures of mitonuclear coevolution across populations of Tigriopus californicus.</title>
        <authorList>
            <person name="Barreto F.S."/>
            <person name="Watson E.T."/>
            <person name="Lima T.G."/>
            <person name="Willett C.S."/>
            <person name="Edmands S."/>
            <person name="Li W."/>
            <person name="Burton R.S."/>
        </authorList>
    </citation>
    <scope>NUCLEOTIDE SEQUENCE [LARGE SCALE GENOMIC DNA]</scope>
    <source>
        <strain evidence="11 12">San Diego</strain>
    </source>
</reference>
<evidence type="ECO:0000256" key="8">
    <source>
        <dbReference type="ARBA" id="ARBA00049091"/>
    </source>
</evidence>
<comment type="catalytic activity">
    <reaction evidence="8">
        <text>a hydroperoxide + [thioredoxin]-dithiol = an alcohol + [thioredoxin]-disulfide + H2O</text>
        <dbReference type="Rhea" id="RHEA:62620"/>
        <dbReference type="Rhea" id="RHEA-COMP:10698"/>
        <dbReference type="Rhea" id="RHEA-COMP:10700"/>
        <dbReference type="ChEBI" id="CHEBI:15377"/>
        <dbReference type="ChEBI" id="CHEBI:29950"/>
        <dbReference type="ChEBI" id="CHEBI:30879"/>
        <dbReference type="ChEBI" id="CHEBI:35924"/>
        <dbReference type="ChEBI" id="CHEBI:50058"/>
        <dbReference type="EC" id="1.11.1.24"/>
    </reaction>
</comment>
<accession>A0A553P7Y0</accession>
<protein>
    <recommendedName>
        <fullName evidence="2">thioredoxin-dependent peroxiredoxin</fullName>
        <ecNumber evidence="2">1.11.1.24</ecNumber>
    </recommendedName>
</protein>
<dbReference type="OMA" id="DHVDWVN"/>
<evidence type="ECO:0000256" key="2">
    <source>
        <dbReference type="ARBA" id="ARBA00013017"/>
    </source>
</evidence>
<dbReference type="FunFam" id="3.40.30.10:FF:000011">
    <property type="entry name" value="Peroxiredoxin PRX1"/>
    <property type="match status" value="1"/>
</dbReference>
<dbReference type="PROSITE" id="PS51352">
    <property type="entry name" value="THIOREDOXIN_2"/>
    <property type="match status" value="1"/>
</dbReference>
<organism evidence="11 12">
    <name type="scientific">Tigriopus californicus</name>
    <name type="common">Marine copepod</name>
    <dbReference type="NCBI Taxonomy" id="6832"/>
    <lineage>
        <taxon>Eukaryota</taxon>
        <taxon>Metazoa</taxon>
        <taxon>Ecdysozoa</taxon>
        <taxon>Arthropoda</taxon>
        <taxon>Crustacea</taxon>
        <taxon>Multicrustacea</taxon>
        <taxon>Hexanauplia</taxon>
        <taxon>Copepoda</taxon>
        <taxon>Harpacticoida</taxon>
        <taxon>Harpacticidae</taxon>
        <taxon>Tigriopus</taxon>
    </lineage>
</organism>
<evidence type="ECO:0000256" key="7">
    <source>
        <dbReference type="ARBA" id="ARBA00025719"/>
    </source>
</evidence>
<dbReference type="PANTHER" id="PTHR10681:SF128">
    <property type="entry name" value="THIOREDOXIN-DEPENDENT PEROXIDE REDUCTASE, MITOCHONDRIAL"/>
    <property type="match status" value="1"/>
</dbReference>
<dbReference type="InterPro" id="IPR000866">
    <property type="entry name" value="AhpC/TSA"/>
</dbReference>
<dbReference type="InterPro" id="IPR050217">
    <property type="entry name" value="Peroxiredoxin"/>
</dbReference>
<feature type="domain" description="Thioredoxin" evidence="10">
    <location>
        <begin position="30"/>
        <end position="192"/>
    </location>
</feature>
<dbReference type="GO" id="GO:0042744">
    <property type="term" value="P:hydrogen peroxide catabolic process"/>
    <property type="evidence" value="ECO:0007669"/>
    <property type="project" value="TreeGrafter"/>
</dbReference>
<evidence type="ECO:0000256" key="6">
    <source>
        <dbReference type="ARBA" id="ARBA00023284"/>
    </source>
</evidence>
<dbReference type="Proteomes" id="UP000318571">
    <property type="component" value="Chromosome 3"/>
</dbReference>
<comment type="similarity">
    <text evidence="1">Belongs to the peroxiredoxin family. AhpC/Prx1 subfamily.</text>
</comment>